<protein>
    <submittedName>
        <fullName evidence="1">Uncharacterized protein</fullName>
    </submittedName>
</protein>
<evidence type="ECO:0000313" key="2">
    <source>
        <dbReference type="Proteomes" id="UP000593565"/>
    </source>
</evidence>
<keyword evidence="2" id="KW-1185">Reference proteome</keyword>
<comment type="caution">
    <text evidence="1">The sequence shown here is derived from an EMBL/GenBank/DDBJ whole genome shotgun (WGS) entry which is preliminary data.</text>
</comment>
<sequence>MTKRFLLMSVSTRRLKTPDNFLPQTLDLLQFTLLPNYPQSPLILLKLFMQTQNYPQTPVILLFILLLNDPQSSLIRTSTPQLSYPQVSRLRNLMKV</sequence>
<accession>A0A7J6A7P2</accession>
<dbReference type="Proteomes" id="UP000593565">
    <property type="component" value="Unassembled WGS sequence"/>
</dbReference>
<evidence type="ECO:0000313" key="1">
    <source>
        <dbReference type="EMBL" id="KAF4078852.1"/>
    </source>
</evidence>
<gene>
    <name evidence="1" type="ORF">AMELA_G00186380</name>
</gene>
<name>A0A7J6A7P2_AMEME</name>
<reference evidence="1 2" key="1">
    <citation type="submission" date="2020-02" db="EMBL/GenBank/DDBJ databases">
        <title>A chromosome-scale genome assembly of the black bullhead catfish (Ameiurus melas).</title>
        <authorList>
            <person name="Wen M."/>
            <person name="Zham M."/>
            <person name="Cabau C."/>
            <person name="Klopp C."/>
            <person name="Donnadieu C."/>
            <person name="Roques C."/>
            <person name="Bouchez O."/>
            <person name="Lampietro C."/>
            <person name="Jouanno E."/>
            <person name="Herpin A."/>
            <person name="Louis A."/>
            <person name="Berthelot C."/>
            <person name="Parey E."/>
            <person name="Roest-Crollius H."/>
            <person name="Braasch I."/>
            <person name="Postlethwait J."/>
            <person name="Robinson-Rechavi M."/>
            <person name="Echchiki A."/>
            <person name="Begum T."/>
            <person name="Montfort J."/>
            <person name="Schartl M."/>
            <person name="Bobe J."/>
            <person name="Guiguen Y."/>
        </authorList>
    </citation>
    <scope>NUCLEOTIDE SEQUENCE [LARGE SCALE GENOMIC DNA]</scope>
    <source>
        <strain evidence="1">M_S1</strain>
        <tissue evidence="1">Blood</tissue>
    </source>
</reference>
<organism evidence="1 2">
    <name type="scientific">Ameiurus melas</name>
    <name type="common">Black bullhead</name>
    <name type="synonym">Silurus melas</name>
    <dbReference type="NCBI Taxonomy" id="219545"/>
    <lineage>
        <taxon>Eukaryota</taxon>
        <taxon>Metazoa</taxon>
        <taxon>Chordata</taxon>
        <taxon>Craniata</taxon>
        <taxon>Vertebrata</taxon>
        <taxon>Euteleostomi</taxon>
        <taxon>Actinopterygii</taxon>
        <taxon>Neopterygii</taxon>
        <taxon>Teleostei</taxon>
        <taxon>Ostariophysi</taxon>
        <taxon>Siluriformes</taxon>
        <taxon>Ictaluridae</taxon>
        <taxon>Ameiurus</taxon>
    </lineage>
</organism>
<dbReference type="AlphaFoldDB" id="A0A7J6A7P2"/>
<dbReference type="EMBL" id="JAAGNN010000016">
    <property type="protein sequence ID" value="KAF4078852.1"/>
    <property type="molecule type" value="Genomic_DNA"/>
</dbReference>
<proteinExistence type="predicted"/>